<evidence type="ECO:0000313" key="2">
    <source>
        <dbReference type="Proteomes" id="UP000462435"/>
    </source>
</evidence>
<organism evidence="1 2">
    <name type="scientific">Herbaspirillum frisingense</name>
    <dbReference type="NCBI Taxonomy" id="92645"/>
    <lineage>
        <taxon>Bacteria</taxon>
        <taxon>Pseudomonadati</taxon>
        <taxon>Pseudomonadota</taxon>
        <taxon>Betaproteobacteria</taxon>
        <taxon>Burkholderiales</taxon>
        <taxon>Oxalobacteraceae</taxon>
        <taxon>Herbaspirillum</taxon>
    </lineage>
</organism>
<dbReference type="Proteomes" id="UP000462435">
    <property type="component" value="Unassembled WGS sequence"/>
</dbReference>
<reference evidence="2" key="1">
    <citation type="journal article" date="2020" name="MBio">
        <title>Horizontal gene transfer to a defensive symbiont with a reduced genome amongst a multipartite beetle microbiome.</title>
        <authorList>
            <person name="Waterworth S.C."/>
            <person name="Florez L.V."/>
            <person name="Rees E.R."/>
            <person name="Hertweck C."/>
            <person name="Kaltenpoth M."/>
            <person name="Kwan J.C."/>
        </authorList>
    </citation>
    <scope>NUCLEOTIDE SEQUENCE [LARGE SCALE GENOMIC DNA]</scope>
</reference>
<accession>A0A7V8FWG9</accession>
<dbReference type="Gene3D" id="1.10.10.10">
    <property type="entry name" value="Winged helix-like DNA-binding domain superfamily/Winged helix DNA-binding domain"/>
    <property type="match status" value="1"/>
</dbReference>
<name>A0A7V8FWG9_9BURK</name>
<dbReference type="EMBL" id="WNDX01000064">
    <property type="protein sequence ID" value="KAF1043226.1"/>
    <property type="molecule type" value="Genomic_DNA"/>
</dbReference>
<sequence length="108" mass="11616">MARSKQDDLLAVLSACHIGQSRSIGGAALATRLDVTVRTIRALVRGLREDAVAVCGSPETGYFIAETSEELEGTCKLLETHGIHQLEVAARMRKTTLPELLGQLKLST</sequence>
<gene>
    <name evidence="1" type="ORF">GAK35_02318</name>
</gene>
<comment type="caution">
    <text evidence="1">The sequence shown here is derived from an EMBL/GenBank/DDBJ whole genome shotgun (WGS) entry which is preliminary data.</text>
</comment>
<evidence type="ECO:0000313" key="1">
    <source>
        <dbReference type="EMBL" id="KAF1043226.1"/>
    </source>
</evidence>
<proteinExistence type="predicted"/>
<protein>
    <recommendedName>
        <fullName evidence="3">HTH domain-containing protein</fullName>
    </recommendedName>
</protein>
<evidence type="ECO:0008006" key="3">
    <source>
        <dbReference type="Google" id="ProtNLM"/>
    </source>
</evidence>
<dbReference type="InterPro" id="IPR036388">
    <property type="entry name" value="WH-like_DNA-bd_sf"/>
</dbReference>
<dbReference type="AlphaFoldDB" id="A0A7V8FWG9"/>